<dbReference type="InterPro" id="IPR050676">
    <property type="entry name" value="IL-12"/>
</dbReference>
<feature type="signal peptide" evidence="4">
    <location>
        <begin position="1"/>
        <end position="18"/>
    </location>
</feature>
<reference evidence="6" key="2">
    <citation type="submission" date="2025-08" db="UniProtKB">
        <authorList>
            <consortium name="Ensembl"/>
        </authorList>
    </citation>
    <scope>IDENTIFICATION</scope>
</reference>
<dbReference type="Gene3D" id="2.60.40.10">
    <property type="entry name" value="Immunoglobulins"/>
    <property type="match status" value="2"/>
</dbReference>
<dbReference type="Proteomes" id="UP000472271">
    <property type="component" value="Chromosome 10"/>
</dbReference>
<dbReference type="SUPFAM" id="SSF49265">
    <property type="entry name" value="Fibronectin type III"/>
    <property type="match status" value="1"/>
</dbReference>
<dbReference type="GO" id="GO:0005615">
    <property type="term" value="C:extracellular space"/>
    <property type="evidence" value="ECO:0007669"/>
    <property type="project" value="UniProtKB-KW"/>
</dbReference>
<reference evidence="6" key="1">
    <citation type="submission" date="2019-06" db="EMBL/GenBank/DDBJ databases">
        <authorList>
            <consortium name="Wellcome Sanger Institute Data Sharing"/>
        </authorList>
    </citation>
    <scope>NUCLEOTIDE SEQUENCE [LARGE SCALE GENOMIC DNA]</scope>
</reference>
<dbReference type="InterPro" id="IPR013783">
    <property type="entry name" value="Ig-like_fold"/>
</dbReference>
<comment type="similarity">
    <text evidence="4">Belongs to the IL-12B family.</text>
</comment>
<evidence type="ECO:0000256" key="1">
    <source>
        <dbReference type="ARBA" id="ARBA00022729"/>
    </source>
</evidence>
<dbReference type="GO" id="GO:0005125">
    <property type="term" value="F:cytokine activity"/>
    <property type="evidence" value="ECO:0007669"/>
    <property type="project" value="UniProtKB-KW"/>
</dbReference>
<feature type="chain" id="PRO_5025719106" description="Interleukin-12 subunit beta" evidence="4">
    <location>
        <begin position="19"/>
        <end position="326"/>
    </location>
</feature>
<keyword evidence="4" id="KW-0202">Cytokine</keyword>
<dbReference type="InterPro" id="IPR015528">
    <property type="entry name" value="IL-12_beta"/>
</dbReference>
<dbReference type="PANTHER" id="PTHR48485:SF4">
    <property type="entry name" value="INTERLEUKIN-12 SUBUNIT BETA"/>
    <property type="match status" value="1"/>
</dbReference>
<dbReference type="InterPro" id="IPR036116">
    <property type="entry name" value="FN3_sf"/>
</dbReference>
<dbReference type="InterPro" id="IPR019482">
    <property type="entry name" value="IL-12_beta_cen-dom"/>
</dbReference>
<accession>A0A673BL68</accession>
<keyword evidence="1 4" id="KW-0732">Signal</keyword>
<evidence type="ECO:0000259" key="5">
    <source>
        <dbReference type="Pfam" id="PF10420"/>
    </source>
</evidence>
<dbReference type="GO" id="GO:0004896">
    <property type="term" value="F:cytokine receptor activity"/>
    <property type="evidence" value="ECO:0007669"/>
    <property type="project" value="UniProtKB-UniRule"/>
</dbReference>
<dbReference type="Ensembl" id="ENSSORT00005044510.1">
    <property type="protein sequence ID" value="ENSSORP00005043416.1"/>
    <property type="gene ID" value="ENSSORG00005020031.1"/>
</dbReference>
<proteinExistence type="inferred from homology"/>
<sequence length="326" mass="37263">MCVFSAVALVLEVDGGLGQYPLSCLDSAEEVMSRDDQGRDIIWKKNGEELPQKGNVYSVQLEESLGGGNYTCHSKNGSLLNHTVVLIKEEESKRKRILIKTDQDYLKCSAQNYNGDFHCSWTWHRSRVGEVAFIRVQRVSDSNDTHCTVDVSGQLWTCSTGQRKFRCSVDDSGQSISCLDEQHCPYAEEIHLIYISVYVKTEHFLVENYSKYFYLSEIVKPDKVRISEVNKSLIEWTYPSSWASPYSYFPLTFQIAQFRKECRNCANPCTELKPTKMLTVHSSDRCSSKVKHKTKTVCVRAKDAFSNSEWGEWSHIRSKKAIISTL</sequence>
<dbReference type="PRINTS" id="PR01928">
    <property type="entry name" value="INTRLEUKN12B"/>
</dbReference>
<protein>
    <recommendedName>
        <fullName evidence="4">Interleukin-12 subunit beta</fullName>
        <shortName evidence="4">IL-12B</shortName>
    </recommendedName>
    <alternativeName>
        <fullName evidence="4">Cytotoxic lymphocyte maturation factor 40 kDa subunit</fullName>
    </alternativeName>
    <alternativeName>
        <fullName evidence="4">IL-12 subunit p40</fullName>
    </alternativeName>
</protein>
<keyword evidence="2" id="KW-1015">Disulfide bond</keyword>
<keyword evidence="4" id="KW-0393">Immunoglobulin domain</keyword>
<comment type="subunit">
    <text evidence="4">Heterodimer with IL12A; disulfide-linked. The heterodimer is known as interleukin IL-12.</text>
</comment>
<dbReference type="Pfam" id="PF10420">
    <property type="entry name" value="IL12p40_C"/>
    <property type="match status" value="1"/>
</dbReference>
<dbReference type="PIRSF" id="PIRSF038007">
    <property type="entry name" value="IL_12_beta"/>
    <property type="match status" value="1"/>
</dbReference>
<feature type="domain" description="Interleukin-12 beta central" evidence="5">
    <location>
        <begin position="103"/>
        <end position="200"/>
    </location>
</feature>
<name>A0A673BL68_9TELE</name>
<evidence type="ECO:0000313" key="6">
    <source>
        <dbReference type="Ensembl" id="ENSSORP00005043416.1"/>
    </source>
</evidence>
<dbReference type="PANTHER" id="PTHR48485">
    <property type="entry name" value="INTERLEUKIN-12 SUBUNIT BETA-RELATED"/>
    <property type="match status" value="1"/>
</dbReference>
<keyword evidence="4" id="KW-0964">Secreted</keyword>
<evidence type="ECO:0000256" key="4">
    <source>
        <dbReference type="RuleBase" id="RU281113"/>
    </source>
</evidence>
<gene>
    <name evidence="4" type="primary">IL12B</name>
    <name evidence="6" type="synonym">il12ba</name>
</gene>
<evidence type="ECO:0000256" key="2">
    <source>
        <dbReference type="ARBA" id="ARBA00023157"/>
    </source>
</evidence>
<comment type="subcellular location">
    <subcellularLocation>
        <location evidence="4">Secreted</location>
    </subcellularLocation>
</comment>
<keyword evidence="3 4" id="KW-0325">Glycoprotein</keyword>
<keyword evidence="7" id="KW-1185">Reference proteome</keyword>
<evidence type="ECO:0000313" key="7">
    <source>
        <dbReference type="Proteomes" id="UP000472271"/>
    </source>
</evidence>
<dbReference type="AlphaFoldDB" id="A0A673BL68"/>
<organism evidence="6 7">
    <name type="scientific">Sphaeramia orbicularis</name>
    <name type="common">orbiculate cardinalfish</name>
    <dbReference type="NCBI Taxonomy" id="375764"/>
    <lineage>
        <taxon>Eukaryota</taxon>
        <taxon>Metazoa</taxon>
        <taxon>Chordata</taxon>
        <taxon>Craniata</taxon>
        <taxon>Vertebrata</taxon>
        <taxon>Euteleostomi</taxon>
        <taxon>Actinopterygii</taxon>
        <taxon>Neopterygii</taxon>
        <taxon>Teleostei</taxon>
        <taxon>Neoteleostei</taxon>
        <taxon>Acanthomorphata</taxon>
        <taxon>Gobiaria</taxon>
        <taxon>Kurtiformes</taxon>
        <taxon>Apogonoidei</taxon>
        <taxon>Apogonidae</taxon>
        <taxon>Apogoninae</taxon>
        <taxon>Sphaeramia</taxon>
    </lineage>
</organism>
<evidence type="ECO:0000256" key="3">
    <source>
        <dbReference type="ARBA" id="ARBA00023180"/>
    </source>
</evidence>
<reference evidence="6" key="3">
    <citation type="submission" date="2025-09" db="UniProtKB">
        <authorList>
            <consortium name="Ensembl"/>
        </authorList>
    </citation>
    <scope>IDENTIFICATION</scope>
</reference>